<feature type="chain" id="PRO_5022230539" description="Secreted protein" evidence="1">
    <location>
        <begin position="30"/>
        <end position="116"/>
    </location>
</feature>
<evidence type="ECO:0000256" key="1">
    <source>
        <dbReference type="SAM" id="SignalP"/>
    </source>
</evidence>
<feature type="signal peptide" evidence="1">
    <location>
        <begin position="1"/>
        <end position="29"/>
    </location>
</feature>
<sequence>MRVITLASVVASIALAGVVLVDGSAPAQAQAGCGPVSYSNADQKYVGIPCTAPAPKAEAGQAAPCGPVAYSVADQRYVGVPCTAPTPKAEAGKAAPCGPVAYSVAEQKYVGVPCPH</sequence>
<accession>A0A512N5E5</accession>
<reference evidence="2 3" key="1">
    <citation type="submission" date="2019-07" db="EMBL/GenBank/DDBJ databases">
        <title>Whole genome shotgun sequence of Reyranella soli NBRC 108950.</title>
        <authorList>
            <person name="Hosoyama A."/>
            <person name="Uohara A."/>
            <person name="Ohji S."/>
            <person name="Ichikawa N."/>
        </authorList>
    </citation>
    <scope>NUCLEOTIDE SEQUENCE [LARGE SCALE GENOMIC DNA]</scope>
    <source>
        <strain evidence="2 3">NBRC 108950</strain>
    </source>
</reference>
<name>A0A512N5E5_9HYPH</name>
<evidence type="ECO:0000313" key="2">
    <source>
        <dbReference type="EMBL" id="GEP54209.1"/>
    </source>
</evidence>
<dbReference type="Proteomes" id="UP000321058">
    <property type="component" value="Unassembled WGS sequence"/>
</dbReference>
<protein>
    <recommendedName>
        <fullName evidence="4">Secreted protein</fullName>
    </recommendedName>
</protein>
<dbReference type="RefSeq" id="WP_147147552.1">
    <property type="nucleotide sequence ID" value="NZ_BKAJ01000026.1"/>
</dbReference>
<keyword evidence="1" id="KW-0732">Signal</keyword>
<dbReference type="AlphaFoldDB" id="A0A512N5E5"/>
<dbReference type="OrthoDB" id="9847555at2"/>
<dbReference type="EMBL" id="BKAJ01000026">
    <property type="protein sequence ID" value="GEP54209.1"/>
    <property type="molecule type" value="Genomic_DNA"/>
</dbReference>
<proteinExistence type="predicted"/>
<gene>
    <name evidence="2" type="ORF">RSO01_13750</name>
</gene>
<comment type="caution">
    <text evidence="2">The sequence shown here is derived from an EMBL/GenBank/DDBJ whole genome shotgun (WGS) entry which is preliminary data.</text>
</comment>
<evidence type="ECO:0008006" key="4">
    <source>
        <dbReference type="Google" id="ProtNLM"/>
    </source>
</evidence>
<keyword evidence="3" id="KW-1185">Reference proteome</keyword>
<evidence type="ECO:0000313" key="3">
    <source>
        <dbReference type="Proteomes" id="UP000321058"/>
    </source>
</evidence>
<organism evidence="2 3">
    <name type="scientific">Reyranella soli</name>
    <dbReference type="NCBI Taxonomy" id="1230389"/>
    <lineage>
        <taxon>Bacteria</taxon>
        <taxon>Pseudomonadati</taxon>
        <taxon>Pseudomonadota</taxon>
        <taxon>Alphaproteobacteria</taxon>
        <taxon>Hyphomicrobiales</taxon>
        <taxon>Reyranellaceae</taxon>
        <taxon>Reyranella</taxon>
    </lineage>
</organism>